<dbReference type="InterPro" id="IPR002078">
    <property type="entry name" value="Sigma_54_int"/>
</dbReference>
<accession>A0A4Z0F8P9</accession>
<dbReference type="SUPFAM" id="SSF46689">
    <property type="entry name" value="Homeodomain-like"/>
    <property type="match status" value="1"/>
</dbReference>
<dbReference type="GO" id="GO:0043565">
    <property type="term" value="F:sequence-specific DNA binding"/>
    <property type="evidence" value="ECO:0007669"/>
    <property type="project" value="InterPro"/>
</dbReference>
<dbReference type="PANTHER" id="PTHR32071">
    <property type="entry name" value="TRANSCRIPTIONAL REGULATORY PROTEIN"/>
    <property type="match status" value="1"/>
</dbReference>
<name>A0A4Z0F8P9_9GAMM</name>
<dbReference type="InterPro" id="IPR003018">
    <property type="entry name" value="GAF"/>
</dbReference>
<dbReference type="Gene3D" id="3.40.50.300">
    <property type="entry name" value="P-loop containing nucleotide triphosphate hydrolases"/>
    <property type="match status" value="1"/>
</dbReference>
<dbReference type="CDD" id="cd00009">
    <property type="entry name" value="AAA"/>
    <property type="match status" value="1"/>
</dbReference>
<dbReference type="GO" id="GO:0006355">
    <property type="term" value="P:regulation of DNA-templated transcription"/>
    <property type="evidence" value="ECO:0007669"/>
    <property type="project" value="InterPro"/>
</dbReference>
<dbReference type="InterPro" id="IPR029016">
    <property type="entry name" value="GAF-like_dom_sf"/>
</dbReference>
<dbReference type="InterPro" id="IPR002197">
    <property type="entry name" value="HTH_Fis"/>
</dbReference>
<dbReference type="SUPFAM" id="SSF55781">
    <property type="entry name" value="GAF domain-like"/>
    <property type="match status" value="1"/>
</dbReference>
<dbReference type="Proteomes" id="UP000297890">
    <property type="component" value="Unassembled WGS sequence"/>
</dbReference>
<dbReference type="EMBL" id="SRIO01000011">
    <property type="protein sequence ID" value="TFZ82189.1"/>
    <property type="molecule type" value="Genomic_DNA"/>
</dbReference>
<dbReference type="PROSITE" id="PS50045">
    <property type="entry name" value="SIGMA54_INTERACT_4"/>
    <property type="match status" value="1"/>
</dbReference>
<dbReference type="PROSITE" id="PS00688">
    <property type="entry name" value="SIGMA54_INTERACT_3"/>
    <property type="match status" value="1"/>
</dbReference>
<feature type="domain" description="Sigma-54 factor interaction" evidence="6">
    <location>
        <begin position="195"/>
        <end position="424"/>
    </location>
</feature>
<dbReference type="PANTHER" id="PTHR32071:SF35">
    <property type="entry name" value="ANAEROBIC NITRIC OXIDE REDUCTASE TRANSCRIPTION REGULATOR NORR"/>
    <property type="match status" value="1"/>
</dbReference>
<keyword evidence="1" id="KW-0547">Nucleotide-binding</keyword>
<dbReference type="InterPro" id="IPR025944">
    <property type="entry name" value="Sigma_54_int_dom_CS"/>
</dbReference>
<evidence type="ECO:0000256" key="4">
    <source>
        <dbReference type="ARBA" id="ARBA00023125"/>
    </source>
</evidence>
<keyword evidence="4" id="KW-0238">DNA-binding</keyword>
<organism evidence="7 8">
    <name type="scientific">Candidatus Macondimonas diazotrophica</name>
    <dbReference type="NCBI Taxonomy" id="2305248"/>
    <lineage>
        <taxon>Bacteria</taxon>
        <taxon>Pseudomonadati</taxon>
        <taxon>Pseudomonadota</taxon>
        <taxon>Gammaproteobacteria</taxon>
        <taxon>Chromatiales</taxon>
        <taxon>Ectothiorhodospiraceae</taxon>
        <taxon>Candidatus Macondimonas</taxon>
    </lineage>
</organism>
<dbReference type="Pfam" id="PF02954">
    <property type="entry name" value="HTH_8"/>
    <property type="match status" value="1"/>
</dbReference>
<keyword evidence="8" id="KW-1185">Reference proteome</keyword>
<dbReference type="InterPro" id="IPR009057">
    <property type="entry name" value="Homeodomain-like_sf"/>
</dbReference>
<dbReference type="InterPro" id="IPR003593">
    <property type="entry name" value="AAA+_ATPase"/>
</dbReference>
<dbReference type="GO" id="GO:0005524">
    <property type="term" value="F:ATP binding"/>
    <property type="evidence" value="ECO:0007669"/>
    <property type="project" value="UniProtKB-KW"/>
</dbReference>
<dbReference type="InterPro" id="IPR025662">
    <property type="entry name" value="Sigma_54_int_dom_ATP-bd_1"/>
</dbReference>
<evidence type="ECO:0000256" key="1">
    <source>
        <dbReference type="ARBA" id="ARBA00022741"/>
    </source>
</evidence>
<dbReference type="InterPro" id="IPR058031">
    <property type="entry name" value="AAA_lid_NorR"/>
</dbReference>
<dbReference type="SMART" id="SM00065">
    <property type="entry name" value="GAF"/>
    <property type="match status" value="1"/>
</dbReference>
<proteinExistence type="predicted"/>
<reference evidence="7 8" key="1">
    <citation type="journal article" date="2019" name="ISME J.">
        <title>Candidatus Macondimonas diazotrophica, a novel gammaproteobacterial genus dominating crude-oil-contaminated coastal sediments.</title>
        <authorList>
            <person name="Karthikeyan S."/>
            <person name="Konstantinidis K."/>
        </authorList>
    </citation>
    <scope>NUCLEOTIDE SEQUENCE [LARGE SCALE GENOMIC DNA]</scope>
    <source>
        <strain evidence="7 8">KTK01</strain>
    </source>
</reference>
<gene>
    <name evidence="7" type="primary">norR</name>
    <name evidence="7" type="ORF">E4680_09215</name>
</gene>
<dbReference type="Gene3D" id="1.10.10.60">
    <property type="entry name" value="Homeodomain-like"/>
    <property type="match status" value="1"/>
</dbReference>
<evidence type="ECO:0000313" key="8">
    <source>
        <dbReference type="Proteomes" id="UP000297890"/>
    </source>
</evidence>
<dbReference type="Gene3D" id="1.10.8.60">
    <property type="match status" value="1"/>
</dbReference>
<dbReference type="Gene3D" id="3.30.450.40">
    <property type="match status" value="1"/>
</dbReference>
<dbReference type="FunFam" id="3.40.50.300:FF:000006">
    <property type="entry name" value="DNA-binding transcriptional regulator NtrC"/>
    <property type="match status" value="1"/>
</dbReference>
<keyword evidence="5" id="KW-0804">Transcription</keyword>
<dbReference type="SUPFAM" id="SSF52540">
    <property type="entry name" value="P-loop containing nucleoside triphosphate hydrolases"/>
    <property type="match status" value="1"/>
</dbReference>
<evidence type="ECO:0000259" key="6">
    <source>
        <dbReference type="PROSITE" id="PS50045"/>
    </source>
</evidence>
<dbReference type="RefSeq" id="WP_135282117.1">
    <property type="nucleotide sequence ID" value="NZ_SRIO01000011.1"/>
</dbReference>
<dbReference type="InterPro" id="IPR025943">
    <property type="entry name" value="Sigma_54_int_dom_ATP-bd_2"/>
</dbReference>
<dbReference type="Pfam" id="PF00158">
    <property type="entry name" value="Sigma54_activat"/>
    <property type="match status" value="1"/>
</dbReference>
<dbReference type="OrthoDB" id="9804019at2"/>
<dbReference type="Pfam" id="PF25601">
    <property type="entry name" value="AAA_lid_14"/>
    <property type="match status" value="1"/>
</dbReference>
<evidence type="ECO:0000256" key="5">
    <source>
        <dbReference type="ARBA" id="ARBA00023163"/>
    </source>
</evidence>
<dbReference type="AlphaFoldDB" id="A0A4Z0F8P9"/>
<evidence type="ECO:0000256" key="2">
    <source>
        <dbReference type="ARBA" id="ARBA00022840"/>
    </source>
</evidence>
<evidence type="ECO:0000256" key="3">
    <source>
        <dbReference type="ARBA" id="ARBA00023015"/>
    </source>
</evidence>
<dbReference type="PROSITE" id="PS00675">
    <property type="entry name" value="SIGMA54_INTERACT_1"/>
    <property type="match status" value="1"/>
</dbReference>
<dbReference type="InterPro" id="IPR027417">
    <property type="entry name" value="P-loop_NTPase"/>
</dbReference>
<sequence>MTPPTFFSTYVGLVGNLPRELTPQERYRAFLDGLRSVFPCDAAALLRLEGDSLVPLAVTGLSHDTLGRRFRLVDHPRLLTMVNRRGPTRLPSDCGLPDPYDGLIEGLTGQLEIHDCMGCPLYVEDHFWGLLTLDALQPEAFEACDPVVLQAFATLATATVIAVERLERLARRAEQDQQVARLLFEARGPNGGRTLTGHSGAMRRLEKEIEAVAHTDLTVLITGETGTGKELVAQAVHARSRRAGRPLITLNCAALPEHLVESELFGHVRGAFTGAVGERRGRFELADGGTLLLDEIGELPLPIQAKLLRVLQSGQIERLGSDREHRVDVRVLAATNRDLAAEVRAGRFRADLYHRLSVYPLHVPPLRERGHDVLLLAGGFLEENRARLGLRGLRLASDAQAALQRQSWPGNVRELEHLISRAAVRAVAQEQPNSIRIVTLHAAHLDLAPSIAPFVPAPPTDSKTPTLTLREAVDTFKQTMVADTLARHGGNRAAAARELGLDPANLHRLLKRLDGGGS</sequence>
<dbReference type="NCBIfam" id="NF003451">
    <property type="entry name" value="PRK05022.1"/>
    <property type="match status" value="1"/>
</dbReference>
<keyword evidence="3" id="KW-0805">Transcription regulation</keyword>
<dbReference type="PRINTS" id="PR01590">
    <property type="entry name" value="HTHFIS"/>
</dbReference>
<keyword evidence="2" id="KW-0067">ATP-binding</keyword>
<evidence type="ECO:0000313" key="7">
    <source>
        <dbReference type="EMBL" id="TFZ82189.1"/>
    </source>
</evidence>
<dbReference type="PROSITE" id="PS00676">
    <property type="entry name" value="SIGMA54_INTERACT_2"/>
    <property type="match status" value="1"/>
</dbReference>
<protein>
    <submittedName>
        <fullName evidence="7">Nitric oxide reductase transcriptional regulator NorR</fullName>
    </submittedName>
</protein>
<dbReference type="Pfam" id="PF01590">
    <property type="entry name" value="GAF"/>
    <property type="match status" value="1"/>
</dbReference>
<dbReference type="SMART" id="SM00382">
    <property type="entry name" value="AAA"/>
    <property type="match status" value="1"/>
</dbReference>
<comment type="caution">
    <text evidence="7">The sequence shown here is derived from an EMBL/GenBank/DDBJ whole genome shotgun (WGS) entry which is preliminary data.</text>
</comment>